<dbReference type="InterPro" id="IPR000914">
    <property type="entry name" value="SBP_5_dom"/>
</dbReference>
<protein>
    <submittedName>
        <fullName evidence="7">ABC transporter substrate-binding protein</fullName>
    </submittedName>
</protein>
<evidence type="ECO:0000256" key="4">
    <source>
        <dbReference type="ARBA" id="ARBA00022729"/>
    </source>
</evidence>
<dbReference type="EMBL" id="BAAAZO010000002">
    <property type="protein sequence ID" value="GAA3598131.1"/>
    <property type="molecule type" value="Genomic_DNA"/>
</dbReference>
<reference evidence="8" key="1">
    <citation type="journal article" date="2019" name="Int. J. Syst. Evol. Microbiol.">
        <title>The Global Catalogue of Microorganisms (GCM) 10K type strain sequencing project: providing services to taxonomists for standard genome sequencing and annotation.</title>
        <authorList>
            <consortium name="The Broad Institute Genomics Platform"/>
            <consortium name="The Broad Institute Genome Sequencing Center for Infectious Disease"/>
            <person name="Wu L."/>
            <person name="Ma J."/>
        </authorList>
    </citation>
    <scope>NUCLEOTIDE SEQUENCE [LARGE SCALE GENOMIC DNA]</scope>
    <source>
        <strain evidence="8">JCM 16902</strain>
    </source>
</reference>
<dbReference type="RefSeq" id="WP_231485928.1">
    <property type="nucleotide sequence ID" value="NZ_BAAAZO010000002.1"/>
</dbReference>
<name>A0ABP6Z8D3_9ACTN</name>
<dbReference type="Gene3D" id="3.40.190.10">
    <property type="entry name" value="Periplasmic binding protein-like II"/>
    <property type="match status" value="1"/>
</dbReference>
<dbReference type="CDD" id="cd08512">
    <property type="entry name" value="PBP2_NikA_DppA_OppA_like_7"/>
    <property type="match status" value="1"/>
</dbReference>
<dbReference type="InterPro" id="IPR030678">
    <property type="entry name" value="Peptide/Ni-bd"/>
</dbReference>
<evidence type="ECO:0000256" key="2">
    <source>
        <dbReference type="ARBA" id="ARBA00005695"/>
    </source>
</evidence>
<dbReference type="PANTHER" id="PTHR30290">
    <property type="entry name" value="PERIPLASMIC BINDING COMPONENT OF ABC TRANSPORTER"/>
    <property type="match status" value="1"/>
</dbReference>
<keyword evidence="3" id="KW-0813">Transport</keyword>
<feature type="domain" description="Solute-binding protein family 5" evidence="6">
    <location>
        <begin position="91"/>
        <end position="461"/>
    </location>
</feature>
<sequence>MQHKTLFAHRPIRRGRRTLGAAAAALALMALAACSAPAASSSGGDSGEIILGRSMDVSTLDPERSLCDSCQIYNGAVYDTLLAATTADGDLQPLLAQKWEANDDNTEFTFHLDPDAVFSDGSPVEAKDVKWSFERLANLKGDPSYFMAGVKEVAAPDAATVVVTTDAPNSAFFNVVTAGYTGIINSDVAIENGATADKDAAKTDKAEQWFLKNSAGAGQYVLTSYEEGSQLVLSENKNYWGDDKPNFKKVVIKDVPDASTQLQQLQQGDIDVAMQLSFDTLDQVKSDESLTSEVVPTYNYVYLGISPGAADAPKALDDKRVREALRKAIDYDTVIDATVAGQGSKQASAIPNGFEGSDGLDVPTYDPEGAKALLAEAGASNLKLEATYPTFTIYGVNFSTMFQSIQQSMKKAGIELTLNPLDYTAWGTKFGAGELPLTAVYFAPDHPDAVQYFQYFSLAKGASWLGYSGLSENTRETKGVAKALTETGDARAATYSELGQDMIDDAIILPVVNPQVILAGGSNVSGNNYHVTRNIDLRQLKFTD</sequence>
<dbReference type="InterPro" id="IPR039424">
    <property type="entry name" value="SBP_5"/>
</dbReference>
<keyword evidence="8" id="KW-1185">Reference proteome</keyword>
<comment type="caution">
    <text evidence="7">The sequence shown here is derived from an EMBL/GenBank/DDBJ whole genome shotgun (WGS) entry which is preliminary data.</text>
</comment>
<dbReference type="PIRSF" id="PIRSF002741">
    <property type="entry name" value="MppA"/>
    <property type="match status" value="1"/>
</dbReference>
<evidence type="ECO:0000313" key="8">
    <source>
        <dbReference type="Proteomes" id="UP001501074"/>
    </source>
</evidence>
<proteinExistence type="inferred from homology"/>
<keyword evidence="4 5" id="KW-0732">Signal</keyword>
<accession>A0ABP6Z8D3</accession>
<gene>
    <name evidence="7" type="ORF">GCM10022223_11770</name>
</gene>
<evidence type="ECO:0000313" key="7">
    <source>
        <dbReference type="EMBL" id="GAA3598131.1"/>
    </source>
</evidence>
<dbReference type="Pfam" id="PF00496">
    <property type="entry name" value="SBP_bac_5"/>
    <property type="match status" value="1"/>
</dbReference>
<feature type="chain" id="PRO_5045236951" evidence="5">
    <location>
        <begin position="39"/>
        <end position="544"/>
    </location>
</feature>
<feature type="signal peptide" evidence="5">
    <location>
        <begin position="1"/>
        <end position="38"/>
    </location>
</feature>
<dbReference type="PROSITE" id="PS51257">
    <property type="entry name" value="PROKAR_LIPOPROTEIN"/>
    <property type="match status" value="1"/>
</dbReference>
<comment type="similarity">
    <text evidence="2">Belongs to the bacterial solute-binding protein 5 family.</text>
</comment>
<dbReference type="PANTHER" id="PTHR30290:SF10">
    <property type="entry name" value="PERIPLASMIC OLIGOPEPTIDE-BINDING PROTEIN-RELATED"/>
    <property type="match status" value="1"/>
</dbReference>
<comment type="subcellular location">
    <subcellularLocation>
        <location evidence="1">Cell envelope</location>
    </subcellularLocation>
</comment>
<organism evidence="7 8">
    <name type="scientific">Kineosporia mesophila</name>
    <dbReference type="NCBI Taxonomy" id="566012"/>
    <lineage>
        <taxon>Bacteria</taxon>
        <taxon>Bacillati</taxon>
        <taxon>Actinomycetota</taxon>
        <taxon>Actinomycetes</taxon>
        <taxon>Kineosporiales</taxon>
        <taxon>Kineosporiaceae</taxon>
        <taxon>Kineosporia</taxon>
    </lineage>
</organism>
<dbReference type="Proteomes" id="UP001501074">
    <property type="component" value="Unassembled WGS sequence"/>
</dbReference>
<evidence type="ECO:0000259" key="6">
    <source>
        <dbReference type="Pfam" id="PF00496"/>
    </source>
</evidence>
<dbReference type="Gene3D" id="3.10.105.10">
    <property type="entry name" value="Dipeptide-binding Protein, Domain 3"/>
    <property type="match status" value="1"/>
</dbReference>
<evidence type="ECO:0000256" key="1">
    <source>
        <dbReference type="ARBA" id="ARBA00004196"/>
    </source>
</evidence>
<dbReference type="SUPFAM" id="SSF53850">
    <property type="entry name" value="Periplasmic binding protein-like II"/>
    <property type="match status" value="1"/>
</dbReference>
<evidence type="ECO:0000256" key="3">
    <source>
        <dbReference type="ARBA" id="ARBA00022448"/>
    </source>
</evidence>
<evidence type="ECO:0000256" key="5">
    <source>
        <dbReference type="SAM" id="SignalP"/>
    </source>
</evidence>